<accession>A0ABR3SDM8</accession>
<name>A0ABR3SDM8_9PEZI</name>
<evidence type="ECO:0000313" key="3">
    <source>
        <dbReference type="Proteomes" id="UP001521116"/>
    </source>
</evidence>
<evidence type="ECO:0000256" key="1">
    <source>
        <dbReference type="SAM" id="MobiDB-lite"/>
    </source>
</evidence>
<feature type="compositionally biased region" description="Acidic residues" evidence="1">
    <location>
        <begin position="241"/>
        <end position="259"/>
    </location>
</feature>
<proteinExistence type="predicted"/>
<evidence type="ECO:0000313" key="2">
    <source>
        <dbReference type="EMBL" id="KAL1618043.1"/>
    </source>
</evidence>
<dbReference type="Proteomes" id="UP001521116">
    <property type="component" value="Unassembled WGS sequence"/>
</dbReference>
<dbReference type="EMBL" id="JAJVDC020000218">
    <property type="protein sequence ID" value="KAL1618043.1"/>
    <property type="molecule type" value="Genomic_DNA"/>
</dbReference>
<feature type="region of interest" description="Disordered" evidence="1">
    <location>
        <begin position="1"/>
        <end position="126"/>
    </location>
</feature>
<feature type="compositionally biased region" description="Polar residues" evidence="1">
    <location>
        <begin position="77"/>
        <end position="103"/>
    </location>
</feature>
<protein>
    <recommendedName>
        <fullName evidence="4">Coiled-coil domain-containing protein 16</fullName>
    </recommendedName>
</protein>
<feature type="compositionally biased region" description="Basic and acidic residues" evidence="1">
    <location>
        <begin position="206"/>
        <end position="240"/>
    </location>
</feature>
<reference evidence="2 3" key="1">
    <citation type="submission" date="2024-02" db="EMBL/GenBank/DDBJ databases">
        <title>De novo assembly and annotation of 12 fungi associated with fruit tree decline syndrome in Ontario, Canada.</title>
        <authorList>
            <person name="Sulman M."/>
            <person name="Ellouze W."/>
            <person name="Ilyukhin E."/>
        </authorList>
    </citation>
    <scope>NUCLEOTIDE SEQUENCE [LARGE SCALE GENOMIC DNA]</scope>
    <source>
        <strain evidence="2 3">M1-105</strain>
    </source>
</reference>
<organism evidence="2 3">
    <name type="scientific">Neofusicoccum ribis</name>
    <dbReference type="NCBI Taxonomy" id="45134"/>
    <lineage>
        <taxon>Eukaryota</taxon>
        <taxon>Fungi</taxon>
        <taxon>Dikarya</taxon>
        <taxon>Ascomycota</taxon>
        <taxon>Pezizomycotina</taxon>
        <taxon>Dothideomycetes</taxon>
        <taxon>Dothideomycetes incertae sedis</taxon>
        <taxon>Botryosphaeriales</taxon>
        <taxon>Botryosphaeriaceae</taxon>
        <taxon>Neofusicoccum</taxon>
    </lineage>
</organism>
<gene>
    <name evidence="2" type="ORF">SLS56_010748</name>
</gene>
<keyword evidence="3" id="KW-1185">Reference proteome</keyword>
<feature type="region of interest" description="Disordered" evidence="1">
    <location>
        <begin position="158"/>
        <end position="266"/>
    </location>
</feature>
<comment type="caution">
    <text evidence="2">The sequence shown here is derived from an EMBL/GenBank/DDBJ whole genome shotgun (WGS) entry which is preliminary data.</text>
</comment>
<evidence type="ECO:0008006" key="4">
    <source>
        <dbReference type="Google" id="ProtNLM"/>
    </source>
</evidence>
<feature type="compositionally biased region" description="Basic and acidic residues" evidence="1">
    <location>
        <begin position="1"/>
        <end position="14"/>
    </location>
</feature>
<sequence length="266" mass="29517">MADVRAMLRAERAARNQPPARKPAKTAAPPASKNLKRKAADEDDEDDWDPAAKRPRGSPGDALPDGFFDPGAEPQPESRSAIESTQFTSRPASHESLTTTAQPTLPEPASAATVDTQQAEPDTVDEDEWAAFEREVAASPPPQPSALAAISSAATIEAKPMTAEELAAHAREEQSAQRSRREEEMEAEKEEAVRHLEEEFDEMEELEQRVQRLRAQREALRQARGKSEEHHAEEVPKKAAEEEEDDDDSEGDLDDEDFDDWRFRGV</sequence>
<feature type="compositionally biased region" description="Basic and acidic residues" evidence="1">
    <location>
        <begin position="166"/>
        <end position="183"/>
    </location>
</feature>